<keyword evidence="2" id="KW-0813">Transport</keyword>
<keyword evidence="3" id="KW-1185">Reference proteome</keyword>
<dbReference type="PANTHER" id="PTHR43649">
    <property type="entry name" value="ARABINOSE-BINDING PROTEIN-RELATED"/>
    <property type="match status" value="1"/>
</dbReference>
<dbReference type="SUPFAM" id="SSF53850">
    <property type="entry name" value="Periplasmic binding protein-like II"/>
    <property type="match status" value="1"/>
</dbReference>
<dbReference type="InterPro" id="IPR006059">
    <property type="entry name" value="SBP"/>
</dbReference>
<reference evidence="3" key="1">
    <citation type="submission" date="2016-06" db="EMBL/GenBank/DDBJ databases">
        <title>Complete genome sequence of Actinoalloteichus fjordicus DSM 46855 (=ADI127-17), type strain of the new species Actinoalloteichus fjordicus.</title>
        <authorList>
            <person name="Ruckert C."/>
            <person name="Nouioui I."/>
            <person name="Willmese J."/>
            <person name="van Wezel G."/>
            <person name="Klenk H.-P."/>
            <person name="Kalinowski J."/>
            <person name="Zotchev S.B."/>
        </authorList>
    </citation>
    <scope>NUCLEOTIDE SEQUENCE [LARGE SCALE GENOMIC DNA]</scope>
    <source>
        <strain evidence="3">ADI127-7</strain>
    </source>
</reference>
<dbReference type="Gene3D" id="3.40.190.10">
    <property type="entry name" value="Periplasmic binding protein-like II"/>
    <property type="match status" value="2"/>
</dbReference>
<sequence>MIHRSRRGRPTSVAAALVLALALGACGSGGDDGQVELRYTWWGNDQRAELLTEAVEMFERENPGITVATSFAEFGSYWQRLATEAAGGNPPDVMQIDYSYLREYSERGLLRDLTPYEGEIIAVDELLPGMEAAGRVGDEYFAVPVGRTSLSFQYDPEVWAEAGLAPPEVGWSWADFEGALETLQAHLGEERFPTTSWSQHLTFFENWLAQRGASLYTEDGDLGFEEADLTEYWEMVVDLQERGLVVPHDRVVAGDTVTPLGHGLSASEFGWDTLMLSTENTYGSPLALGPMPTGTDELGTYFKPSALMGVSARSEHPEEAAMLIDFLVNDPEAAALLGADRGMPATVAQQENVDLAGPAGLVGEYETSIEEHVRDTPPPPPPGGSAVERTLIRIDEEIGYGRVTVAEGVERFFADARDSLD</sequence>
<accession>A0AAC9LHG8</accession>
<keyword evidence="1" id="KW-0732">Signal</keyword>
<organism evidence="2 3">
    <name type="scientific">Actinoalloteichus fjordicus</name>
    <dbReference type="NCBI Taxonomy" id="1612552"/>
    <lineage>
        <taxon>Bacteria</taxon>
        <taxon>Bacillati</taxon>
        <taxon>Actinomycetota</taxon>
        <taxon>Actinomycetes</taxon>
        <taxon>Pseudonocardiales</taxon>
        <taxon>Pseudonocardiaceae</taxon>
        <taxon>Actinoalloteichus</taxon>
    </lineage>
</organism>
<protein>
    <submittedName>
        <fullName evidence="2">ABC-type sugar transport system, periplasmic component</fullName>
    </submittedName>
</protein>
<dbReference type="Proteomes" id="UP000185511">
    <property type="component" value="Chromosome"/>
</dbReference>
<proteinExistence type="predicted"/>
<name>A0AAC9LHG8_9PSEU</name>
<dbReference type="InterPro" id="IPR050490">
    <property type="entry name" value="Bact_solute-bd_prot1"/>
</dbReference>
<dbReference type="Pfam" id="PF01547">
    <property type="entry name" value="SBP_bac_1"/>
    <property type="match status" value="1"/>
</dbReference>
<feature type="signal peptide" evidence="1">
    <location>
        <begin position="1"/>
        <end position="30"/>
    </location>
</feature>
<evidence type="ECO:0000313" key="2">
    <source>
        <dbReference type="EMBL" id="APU16394.1"/>
    </source>
</evidence>
<dbReference type="EMBL" id="CP016076">
    <property type="protein sequence ID" value="APU16394.1"/>
    <property type="molecule type" value="Genomic_DNA"/>
</dbReference>
<dbReference type="PROSITE" id="PS51257">
    <property type="entry name" value="PROKAR_LIPOPROTEIN"/>
    <property type="match status" value="1"/>
</dbReference>
<gene>
    <name evidence="2" type="ORF">UA74_21860</name>
</gene>
<dbReference type="AlphaFoldDB" id="A0AAC9LHG8"/>
<dbReference type="KEGG" id="acad:UA74_21860"/>
<keyword evidence="2" id="KW-0762">Sugar transport</keyword>
<evidence type="ECO:0000313" key="3">
    <source>
        <dbReference type="Proteomes" id="UP000185511"/>
    </source>
</evidence>
<evidence type="ECO:0000256" key="1">
    <source>
        <dbReference type="SAM" id="SignalP"/>
    </source>
</evidence>
<dbReference type="PANTHER" id="PTHR43649:SF30">
    <property type="entry name" value="ABC TRANSPORTER SUBSTRATE-BINDING PROTEIN"/>
    <property type="match status" value="1"/>
</dbReference>
<feature type="chain" id="PRO_5042012341" evidence="1">
    <location>
        <begin position="31"/>
        <end position="421"/>
    </location>
</feature>